<name>A0A839QHN4_MYCIR</name>
<evidence type="ECO:0000256" key="1">
    <source>
        <dbReference type="ARBA" id="ARBA00023015"/>
    </source>
</evidence>
<dbReference type="InterPro" id="IPR050204">
    <property type="entry name" value="AraC_XylS_family_regulators"/>
</dbReference>
<evidence type="ECO:0000313" key="5">
    <source>
        <dbReference type="EMBL" id="MBB2993586.1"/>
    </source>
</evidence>
<protein>
    <submittedName>
        <fullName evidence="5">AraC-like DNA-binding protein</fullName>
    </submittedName>
</protein>
<dbReference type="GO" id="GO:0003700">
    <property type="term" value="F:DNA-binding transcription factor activity"/>
    <property type="evidence" value="ECO:0007669"/>
    <property type="project" value="InterPro"/>
</dbReference>
<dbReference type="Gene3D" id="1.10.10.60">
    <property type="entry name" value="Homeodomain-like"/>
    <property type="match status" value="1"/>
</dbReference>
<dbReference type="InterPro" id="IPR009057">
    <property type="entry name" value="Homeodomain-like_sf"/>
</dbReference>
<evidence type="ECO:0000256" key="3">
    <source>
        <dbReference type="ARBA" id="ARBA00023163"/>
    </source>
</evidence>
<reference evidence="5 6" key="1">
    <citation type="submission" date="2020-08" db="EMBL/GenBank/DDBJ databases">
        <title>The Agave Microbiome: Exploring the role of microbial communities in plant adaptations to desert environments.</title>
        <authorList>
            <person name="Partida-Martinez L.P."/>
        </authorList>
    </citation>
    <scope>NUCLEOTIDE SEQUENCE [LARGE SCALE GENOMIC DNA]</scope>
    <source>
        <strain evidence="5 6">AT2.18</strain>
    </source>
</reference>
<dbReference type="AlphaFoldDB" id="A0A839QHN4"/>
<dbReference type="InterPro" id="IPR018060">
    <property type="entry name" value="HTH_AraC"/>
</dbReference>
<keyword evidence="2 5" id="KW-0238">DNA-binding</keyword>
<dbReference type="SUPFAM" id="SSF46689">
    <property type="entry name" value="Homeodomain-like"/>
    <property type="match status" value="2"/>
</dbReference>
<dbReference type="EMBL" id="JACHVU010000019">
    <property type="protein sequence ID" value="MBB2993586.1"/>
    <property type="molecule type" value="Genomic_DNA"/>
</dbReference>
<keyword evidence="6" id="KW-1185">Reference proteome</keyword>
<proteinExistence type="predicted"/>
<evidence type="ECO:0000313" key="6">
    <source>
        <dbReference type="Proteomes" id="UP000550501"/>
    </source>
</evidence>
<dbReference type="Proteomes" id="UP000550501">
    <property type="component" value="Unassembled WGS sequence"/>
</dbReference>
<sequence>MTPAGLPVLPQTCYPAVWLWPGHALYAGPGLNLTPHSGTVWCLAVGADCELTVTAGDARVVARSVLIPPRLVHHLDTHGGRLVSAYFDESSGRVATCRARCRQTTTHFAIDHTETQSLVIPPRDDDGAQRWLEVAAPETARRRDPRIADALTFIAADPTAAAPARQLAAQAGLSESRFLHLFRIEVGTSLRRYRLWMRLIAAGAGLRAGRSLTEAAADAGFVSPSHLSDRFRSTFGLTASELLRTGAVLRLPGLTPSPNTTMPRP</sequence>
<evidence type="ECO:0000259" key="4">
    <source>
        <dbReference type="PROSITE" id="PS01124"/>
    </source>
</evidence>
<keyword evidence="3" id="KW-0804">Transcription</keyword>
<accession>A0A839QHN4</accession>
<dbReference type="PANTHER" id="PTHR46796">
    <property type="entry name" value="HTH-TYPE TRANSCRIPTIONAL ACTIVATOR RHAS-RELATED"/>
    <property type="match status" value="1"/>
</dbReference>
<keyword evidence="1" id="KW-0805">Transcription regulation</keyword>
<organism evidence="5 6">
    <name type="scientific">Mycolicibacterium iranicum</name>
    <name type="common">Mycobacterium iranicum</name>
    <dbReference type="NCBI Taxonomy" id="912594"/>
    <lineage>
        <taxon>Bacteria</taxon>
        <taxon>Bacillati</taxon>
        <taxon>Actinomycetota</taxon>
        <taxon>Actinomycetes</taxon>
        <taxon>Mycobacteriales</taxon>
        <taxon>Mycobacteriaceae</taxon>
        <taxon>Mycolicibacterium</taxon>
    </lineage>
</organism>
<evidence type="ECO:0000256" key="2">
    <source>
        <dbReference type="ARBA" id="ARBA00023125"/>
    </source>
</evidence>
<dbReference type="SMART" id="SM00342">
    <property type="entry name" value="HTH_ARAC"/>
    <property type="match status" value="1"/>
</dbReference>
<comment type="caution">
    <text evidence="5">The sequence shown here is derived from an EMBL/GenBank/DDBJ whole genome shotgun (WGS) entry which is preliminary data.</text>
</comment>
<dbReference type="RefSeq" id="WP_183473931.1">
    <property type="nucleotide sequence ID" value="NZ_JACHVU010000019.1"/>
</dbReference>
<gene>
    <name evidence="5" type="ORF">FHR72_005096</name>
</gene>
<feature type="domain" description="HTH araC/xylS-type" evidence="4">
    <location>
        <begin position="148"/>
        <end position="245"/>
    </location>
</feature>
<dbReference type="Pfam" id="PF12833">
    <property type="entry name" value="HTH_18"/>
    <property type="match status" value="1"/>
</dbReference>
<dbReference type="PROSITE" id="PS01124">
    <property type="entry name" value="HTH_ARAC_FAMILY_2"/>
    <property type="match status" value="1"/>
</dbReference>
<dbReference type="GO" id="GO:0043565">
    <property type="term" value="F:sequence-specific DNA binding"/>
    <property type="evidence" value="ECO:0007669"/>
    <property type="project" value="InterPro"/>
</dbReference>